<dbReference type="InterPro" id="IPR008753">
    <property type="entry name" value="Peptidase_M13_N"/>
</dbReference>
<dbReference type="InterPro" id="IPR042089">
    <property type="entry name" value="Peptidase_M13_dom_2"/>
</dbReference>
<proteinExistence type="inferred from homology"/>
<comment type="cofactor">
    <cofactor evidence="1">
        <name>Zn(2+)</name>
        <dbReference type="ChEBI" id="CHEBI:29105"/>
    </cofactor>
</comment>
<dbReference type="PROSITE" id="PS51885">
    <property type="entry name" value="NEPRILYSIN"/>
    <property type="match status" value="1"/>
</dbReference>
<gene>
    <name evidence="12" type="ORF">Dbus_chrXg1122</name>
</gene>
<evidence type="ECO:0000256" key="3">
    <source>
        <dbReference type="ARBA" id="ARBA00007357"/>
    </source>
</evidence>
<dbReference type="Pfam" id="PF01431">
    <property type="entry name" value="Peptidase_M13"/>
    <property type="match status" value="1"/>
</dbReference>
<comment type="subcellular location">
    <subcellularLocation>
        <location evidence="2">Cell membrane</location>
        <topology evidence="2">Single-pass type II membrane protein</topology>
    </subcellularLocation>
</comment>
<dbReference type="PRINTS" id="PR00786">
    <property type="entry name" value="NEPRILYSIN"/>
</dbReference>
<dbReference type="GO" id="GO:0046872">
    <property type="term" value="F:metal ion binding"/>
    <property type="evidence" value="ECO:0007669"/>
    <property type="project" value="UniProtKB-KW"/>
</dbReference>
<dbReference type="SUPFAM" id="SSF55486">
    <property type="entry name" value="Metalloproteases ('zincins'), catalytic domain"/>
    <property type="match status" value="1"/>
</dbReference>
<keyword evidence="9" id="KW-0732">Signal</keyword>
<dbReference type="InterPro" id="IPR018497">
    <property type="entry name" value="Peptidase_M13_C"/>
</dbReference>
<comment type="similarity">
    <text evidence="3">Belongs to the peptidase M13 family.</text>
</comment>
<dbReference type="Proteomes" id="UP000494163">
    <property type="component" value="Chromosome X"/>
</dbReference>
<dbReference type="Gene3D" id="3.40.390.10">
    <property type="entry name" value="Collagenase (Catalytic Domain)"/>
    <property type="match status" value="1"/>
</dbReference>
<evidence type="ECO:0000256" key="4">
    <source>
        <dbReference type="ARBA" id="ARBA00022670"/>
    </source>
</evidence>
<evidence type="ECO:0000259" key="11">
    <source>
        <dbReference type="Pfam" id="PF05649"/>
    </source>
</evidence>
<keyword evidence="7" id="KW-0862">Zinc</keyword>
<evidence type="ECO:0000256" key="8">
    <source>
        <dbReference type="ARBA" id="ARBA00023049"/>
    </source>
</evidence>
<dbReference type="PANTHER" id="PTHR11733">
    <property type="entry name" value="ZINC METALLOPROTEASE FAMILY M13 NEPRILYSIN-RELATED"/>
    <property type="match status" value="1"/>
</dbReference>
<dbReference type="InterPro" id="IPR000718">
    <property type="entry name" value="Peptidase_M13"/>
</dbReference>
<keyword evidence="4" id="KW-0645">Protease</keyword>
<feature type="domain" description="Peptidase M13 N-terminal" evidence="11">
    <location>
        <begin position="34"/>
        <end position="394"/>
    </location>
</feature>
<evidence type="ECO:0000256" key="1">
    <source>
        <dbReference type="ARBA" id="ARBA00001947"/>
    </source>
</evidence>
<protein>
    <submittedName>
        <fullName evidence="12">CG3775</fullName>
    </submittedName>
</protein>
<dbReference type="GO" id="GO:0004222">
    <property type="term" value="F:metalloendopeptidase activity"/>
    <property type="evidence" value="ECO:0007669"/>
    <property type="project" value="InterPro"/>
</dbReference>
<evidence type="ECO:0000313" key="13">
    <source>
        <dbReference type="Proteomes" id="UP000494163"/>
    </source>
</evidence>
<organism evidence="12 13">
    <name type="scientific">Drosophila busckii</name>
    <name type="common">Fruit fly</name>
    <dbReference type="NCBI Taxonomy" id="30019"/>
    <lineage>
        <taxon>Eukaryota</taxon>
        <taxon>Metazoa</taxon>
        <taxon>Ecdysozoa</taxon>
        <taxon>Arthropoda</taxon>
        <taxon>Hexapoda</taxon>
        <taxon>Insecta</taxon>
        <taxon>Pterygota</taxon>
        <taxon>Neoptera</taxon>
        <taxon>Endopterygota</taxon>
        <taxon>Diptera</taxon>
        <taxon>Brachycera</taxon>
        <taxon>Muscomorpha</taxon>
        <taxon>Ephydroidea</taxon>
        <taxon>Drosophilidae</taxon>
        <taxon>Drosophila</taxon>
    </lineage>
</organism>
<evidence type="ECO:0000256" key="2">
    <source>
        <dbReference type="ARBA" id="ARBA00004401"/>
    </source>
</evidence>
<evidence type="ECO:0000256" key="7">
    <source>
        <dbReference type="ARBA" id="ARBA00022833"/>
    </source>
</evidence>
<dbReference type="GO" id="GO:0005886">
    <property type="term" value="C:plasma membrane"/>
    <property type="evidence" value="ECO:0007669"/>
    <property type="project" value="UniProtKB-SubCell"/>
</dbReference>
<evidence type="ECO:0000256" key="5">
    <source>
        <dbReference type="ARBA" id="ARBA00022723"/>
    </source>
</evidence>
<dbReference type="OMA" id="MVHAFDY"/>
<evidence type="ECO:0000259" key="10">
    <source>
        <dbReference type="Pfam" id="PF01431"/>
    </source>
</evidence>
<feature type="domain" description="Peptidase M13 C-terminal" evidence="10">
    <location>
        <begin position="459"/>
        <end position="647"/>
    </location>
</feature>
<dbReference type="AlphaFoldDB" id="A0A0M4EJF6"/>
<sequence length="648" mass="72453">MSHIAYWLLLLLPPLLLLQAVGCNDDALDASKAPCDNFHEHACGNWHAAHSLRALGAHDMRSKLSALSRQQLVQHFEAGGNEPATQLSSFYSSCLGGRQSLPSYMRALQQRHAHWPLLSANATTTSGANFDWAAAQAALRQFGANGLWRLLVQPNWQAAEQRIFYLLAPSFEQLGLGEMSEFLHERYLKYLLLELKLRVRRAAALAAQLVQFEQRLRALQSQSQSLVLHAPQQLQQLAAQLPQLQLLRYFELLLGARYTPQLLVVADIKYLEQLQQLFAAQQVDELIGSSWLLLQLPTHFELLRHEESTLAEQRVQCLRLLQQLLPQPLAALHLRLLHGSAAAGAQFMQRTQQRLQTLFDSLKLQFERLLNATQIFKQDADTQLLALEKLRAMRLLLPPALPTELPTVKAAAAAGLGYDEQLLQLSQSQAQQQFGLALDCLQLPCEAPPDHALGPLDVNVYYRLKQNAIELPLGLLRAPLLDAESQNQTLRLLAGLGYMLAHELLHGFDYDGINYDAKGRIMDASWPPRAIIRFGLRANCYLGERYSNATLTINENIADSEGLRLAFDTYQQQQQLLGSGSGAALATREFFVAFAQNWCGQQPAGASGQHASHKERVNNVLGNFPEFAEAFECKPGSLMHPSQQCRIW</sequence>
<keyword evidence="13" id="KW-1185">Reference proteome</keyword>
<evidence type="ECO:0000256" key="6">
    <source>
        <dbReference type="ARBA" id="ARBA00022801"/>
    </source>
</evidence>
<dbReference type="GO" id="GO:0016485">
    <property type="term" value="P:protein processing"/>
    <property type="evidence" value="ECO:0007669"/>
    <property type="project" value="TreeGrafter"/>
</dbReference>
<feature type="chain" id="PRO_5005793462" evidence="9">
    <location>
        <begin position="24"/>
        <end position="648"/>
    </location>
</feature>
<dbReference type="InterPro" id="IPR024079">
    <property type="entry name" value="MetalloPept_cat_dom_sf"/>
</dbReference>
<name>A0A0M4EJF6_DROBS</name>
<reference evidence="12 13" key="1">
    <citation type="submission" date="2015-08" db="EMBL/GenBank/DDBJ databases">
        <title>Ancestral chromatin configuration constrains chromatin evolution on differentiating sex chromosomes in Drosophila.</title>
        <authorList>
            <person name="Zhou Q."/>
            <person name="Bachtrog D."/>
        </authorList>
    </citation>
    <scope>NUCLEOTIDE SEQUENCE [LARGE SCALE GENOMIC DNA]</scope>
    <source>
        <tissue evidence="12">Whole larvae</tissue>
    </source>
</reference>
<dbReference type="SMR" id="A0A0M4EJF6"/>
<accession>A0A0M4EJF6</accession>
<keyword evidence="5" id="KW-0479">Metal-binding</keyword>
<dbReference type="OrthoDB" id="7842934at2759"/>
<dbReference type="EMBL" id="CP012528">
    <property type="protein sequence ID" value="ALC49266.1"/>
    <property type="molecule type" value="Genomic_DNA"/>
</dbReference>
<dbReference type="Pfam" id="PF05649">
    <property type="entry name" value="Peptidase_M13_N"/>
    <property type="match status" value="1"/>
</dbReference>
<keyword evidence="6" id="KW-0378">Hydrolase</keyword>
<evidence type="ECO:0000313" key="12">
    <source>
        <dbReference type="EMBL" id="ALC49266.1"/>
    </source>
</evidence>
<feature type="signal peptide" evidence="9">
    <location>
        <begin position="1"/>
        <end position="23"/>
    </location>
</feature>
<dbReference type="PANTHER" id="PTHR11733:SF238">
    <property type="entry name" value="FI07649P-RELATED"/>
    <property type="match status" value="1"/>
</dbReference>
<dbReference type="Gene3D" id="1.10.1380.10">
    <property type="entry name" value="Neutral endopeptidase , domain2"/>
    <property type="match status" value="1"/>
</dbReference>
<keyword evidence="8" id="KW-0482">Metalloprotease</keyword>
<evidence type="ECO:0000256" key="9">
    <source>
        <dbReference type="SAM" id="SignalP"/>
    </source>
</evidence>